<sequence length="153" mass="17658">QGRYINGQSLRNTFKVEIADGISHGIRRGTSAALEQMTPKEMEIYKIGLFQNHGNKTRAKYLYMTPSDNTVIPIIHALRKQVKIAWNEVKDVEEIAGLEEEALDALYDIYEAEMIRIKSFQTLSEKERNKVKGYKEGGDKFIMFPFLNKEQLE</sequence>
<evidence type="ECO:0000313" key="1">
    <source>
        <dbReference type="EMBL" id="GAJ17973.1"/>
    </source>
</evidence>
<reference evidence="1" key="1">
    <citation type="journal article" date="2014" name="Front. Microbiol.">
        <title>High frequency of phylogenetically diverse reductive dehalogenase-homologous genes in deep subseafloor sedimentary metagenomes.</title>
        <authorList>
            <person name="Kawai M."/>
            <person name="Futagami T."/>
            <person name="Toyoda A."/>
            <person name="Takaki Y."/>
            <person name="Nishi S."/>
            <person name="Hori S."/>
            <person name="Arai W."/>
            <person name="Tsubouchi T."/>
            <person name="Morono Y."/>
            <person name="Uchiyama I."/>
            <person name="Ito T."/>
            <person name="Fujiyama A."/>
            <person name="Inagaki F."/>
            <person name="Takami H."/>
        </authorList>
    </citation>
    <scope>NUCLEOTIDE SEQUENCE</scope>
    <source>
        <strain evidence="1">Expedition CK06-06</strain>
    </source>
</reference>
<feature type="non-terminal residue" evidence="1">
    <location>
        <position position="153"/>
    </location>
</feature>
<dbReference type="EMBL" id="BARW01039102">
    <property type="protein sequence ID" value="GAJ17973.1"/>
    <property type="molecule type" value="Genomic_DNA"/>
</dbReference>
<comment type="caution">
    <text evidence="1">The sequence shown here is derived from an EMBL/GenBank/DDBJ whole genome shotgun (WGS) entry which is preliminary data.</text>
</comment>
<dbReference type="AlphaFoldDB" id="X1UKK8"/>
<proteinExistence type="predicted"/>
<organism evidence="1">
    <name type="scientific">marine sediment metagenome</name>
    <dbReference type="NCBI Taxonomy" id="412755"/>
    <lineage>
        <taxon>unclassified sequences</taxon>
        <taxon>metagenomes</taxon>
        <taxon>ecological metagenomes</taxon>
    </lineage>
</organism>
<protein>
    <submittedName>
        <fullName evidence="1">Uncharacterized protein</fullName>
    </submittedName>
</protein>
<gene>
    <name evidence="1" type="ORF">S12H4_59719</name>
</gene>
<accession>X1UKK8</accession>
<feature type="non-terminal residue" evidence="1">
    <location>
        <position position="1"/>
    </location>
</feature>
<name>X1UKK8_9ZZZZ</name>